<accession>A0AAV6NPM1</accession>
<proteinExistence type="predicted"/>
<dbReference type="EMBL" id="JAGKQH010000004">
    <property type="protein sequence ID" value="KAG6600715.1"/>
    <property type="molecule type" value="Genomic_DNA"/>
</dbReference>
<keyword evidence="2" id="KW-1185">Reference proteome</keyword>
<evidence type="ECO:0000313" key="1">
    <source>
        <dbReference type="EMBL" id="KAG6600715.1"/>
    </source>
</evidence>
<feature type="non-terminal residue" evidence="1">
    <location>
        <position position="1"/>
    </location>
</feature>
<dbReference type="AlphaFoldDB" id="A0AAV6NPM1"/>
<dbReference type="Proteomes" id="UP000685013">
    <property type="component" value="Chromosome 4"/>
</dbReference>
<organism evidence="1 2">
    <name type="scientific">Cucurbita argyrosperma subsp. sororia</name>
    <dbReference type="NCBI Taxonomy" id="37648"/>
    <lineage>
        <taxon>Eukaryota</taxon>
        <taxon>Viridiplantae</taxon>
        <taxon>Streptophyta</taxon>
        <taxon>Embryophyta</taxon>
        <taxon>Tracheophyta</taxon>
        <taxon>Spermatophyta</taxon>
        <taxon>Magnoliopsida</taxon>
        <taxon>eudicotyledons</taxon>
        <taxon>Gunneridae</taxon>
        <taxon>Pentapetalae</taxon>
        <taxon>rosids</taxon>
        <taxon>fabids</taxon>
        <taxon>Cucurbitales</taxon>
        <taxon>Cucurbitaceae</taxon>
        <taxon>Cucurbiteae</taxon>
        <taxon>Cucurbita</taxon>
    </lineage>
</organism>
<comment type="caution">
    <text evidence="1">The sequence shown here is derived from an EMBL/GenBank/DDBJ whole genome shotgun (WGS) entry which is preliminary data.</text>
</comment>
<protein>
    <submittedName>
        <fullName evidence="1">Uncharacterized protein</fullName>
    </submittedName>
</protein>
<name>A0AAV6NPM1_9ROSI</name>
<gene>
    <name evidence="1" type="ORF">SDJN03_05948</name>
</gene>
<evidence type="ECO:0000313" key="2">
    <source>
        <dbReference type="Proteomes" id="UP000685013"/>
    </source>
</evidence>
<reference evidence="1 2" key="1">
    <citation type="journal article" date="2021" name="Hortic Res">
        <title>The domestication of Cucurbita argyrosperma as revealed by the genome of its wild relative.</title>
        <authorList>
            <person name="Barrera-Redondo J."/>
            <person name="Sanchez-de la Vega G."/>
            <person name="Aguirre-Liguori J.A."/>
            <person name="Castellanos-Morales G."/>
            <person name="Gutierrez-Guerrero Y.T."/>
            <person name="Aguirre-Dugua X."/>
            <person name="Aguirre-Planter E."/>
            <person name="Tenaillon M.I."/>
            <person name="Lira-Saade R."/>
            <person name="Eguiarte L.E."/>
        </authorList>
    </citation>
    <scope>NUCLEOTIDE SEQUENCE [LARGE SCALE GENOMIC DNA]</scope>
    <source>
        <strain evidence="1">JBR-2021</strain>
    </source>
</reference>
<sequence length="101" mass="11447">MGEWDFVGDRLSPAARRRLKLRTRILARFFRAYVDVVVAACDSFLSWLLGYGFNLTCSKIGLGHPYNEFVKSCRMTEVFIGKMALGSRLTLAIARPQICIL</sequence>